<sequence>MEEDSREEEFNQRIRRSLCDWFGPFEEFHERVARNQQTSRHGLIRSKMKPRPTVSLQVPPPESPSHIPVHVALQSMKNLVEEPLSALPTAFDDLKTMKSATNVKNSESKKRKLEEDSENQVDVKRKKETNMRNSTTPDSGVHSTESDQPEEPSAEEVATMLHIMKTLDEPTLSPIPETFLASLRAVETKQQLQKATSYSSDSPMSSASTSREPTPDPVCLGTMRLKGLKPARVQKLLDLARAGGKLIENGDLGKKPIEKPVEKPRTREKSIEKPLDRSKERSREKSIEKPVERSKDRPLEKSRDKERPVEKAVEKSSRDKPRDKVEKPLERHERPKDNERPKENGRPKDNDRPKDHERPKDRPVEKSRDKDRREKSIEKERIPLRVERRPERSDKPERSEKKHDDPKPLPALIPPPRPPPTITPFIKDSTPKATTPLGEARNSPIPLQKPPNKTVQSLQNPGGAARNHLSPSGPSPRRQMTPVHSRPGSSLSLNDPPTPQNHVAAEVQVTPSKAQRWACQWDHKKLKTIQRVPLPDPTINKQSKSDFYHTLAKEWKSKADRSKDKALRPMYYIYSSVYFMVEEQSKLDKERTQNAKARFVSMYKDVYNLIGMVAFQAVRDAEDPIAVHILPRVKILGQIMLAFIQYQMYLIKSEQTLKTMTRLEMPEIAETYEFRPKSRAADFATSSSKLAVPHTAPGDTPKSMPSAGSTPSEPTSIPANPWINSVQTCPNTVTMPQVVFETLQSQLRHAHGLVKASRYWEDSKHLARHVDATFIKDIETVCGKSIGMDMSLDVLSQFMLTAVGSLIAEYEEEQRQPVKPPMEKVRHALEYSVRAGVYFAEKVPKNRRLHNVRLHNPVLRDHNLFHFVINSCLDTPVPPLLPVQFSVVQRLSAFLFVK</sequence>
<dbReference type="eggNOG" id="ENOG502SDVN">
    <property type="taxonomic scope" value="Eukaryota"/>
</dbReference>
<protein>
    <submittedName>
        <fullName evidence="4">AF-4_C domain-containing protein</fullName>
    </submittedName>
</protein>
<feature type="compositionally biased region" description="Pro residues" evidence="1">
    <location>
        <begin position="408"/>
        <end position="422"/>
    </location>
</feature>
<dbReference type="GO" id="GO:0005634">
    <property type="term" value="C:nucleus"/>
    <property type="evidence" value="ECO:0007669"/>
    <property type="project" value="InterPro"/>
</dbReference>
<keyword evidence="3" id="KW-1185">Reference proteome</keyword>
<feature type="region of interest" description="Disordered" evidence="1">
    <location>
        <begin position="685"/>
        <end position="721"/>
    </location>
</feature>
<dbReference type="Pfam" id="PF18876">
    <property type="entry name" value="AFF4_CHD"/>
    <property type="match status" value="1"/>
</dbReference>
<feature type="region of interest" description="Disordered" evidence="1">
    <location>
        <begin position="192"/>
        <end position="223"/>
    </location>
</feature>
<feature type="compositionally biased region" description="Low complexity" evidence="1">
    <location>
        <begin position="197"/>
        <end position="210"/>
    </location>
</feature>
<feature type="domain" description="AF4/FMR2 C-terminal homology" evidence="2">
    <location>
        <begin position="540"/>
        <end position="797"/>
    </location>
</feature>
<reference evidence="4" key="1">
    <citation type="submission" date="2016-11" db="UniProtKB">
        <authorList>
            <consortium name="WormBaseParasite"/>
        </authorList>
    </citation>
    <scope>IDENTIFICATION</scope>
</reference>
<dbReference type="AlphaFoldDB" id="A0A1I7UK46"/>
<name>A0A1I7UK46_9PELO</name>
<proteinExistence type="predicted"/>
<evidence type="ECO:0000313" key="4">
    <source>
        <dbReference type="WBParaSite" id="Csp11.Scaffold630.g16766.t1"/>
    </source>
</evidence>
<dbReference type="STRING" id="1561998.A0A1I7UK46"/>
<feature type="compositionally biased region" description="Polar residues" evidence="1">
    <location>
        <begin position="451"/>
        <end position="460"/>
    </location>
</feature>
<feature type="region of interest" description="Disordered" evidence="1">
    <location>
        <begin position="33"/>
        <end position="67"/>
    </location>
</feature>
<feature type="compositionally biased region" description="Polar residues" evidence="1">
    <location>
        <begin position="706"/>
        <end position="721"/>
    </location>
</feature>
<dbReference type="WBParaSite" id="Csp11.Scaffold630.g16766.t1">
    <property type="protein sequence ID" value="Csp11.Scaffold630.g16766.t1"/>
    <property type="gene ID" value="Csp11.Scaffold630.g16766"/>
</dbReference>
<organism evidence="3 4">
    <name type="scientific">Caenorhabditis tropicalis</name>
    <dbReference type="NCBI Taxonomy" id="1561998"/>
    <lineage>
        <taxon>Eukaryota</taxon>
        <taxon>Metazoa</taxon>
        <taxon>Ecdysozoa</taxon>
        <taxon>Nematoda</taxon>
        <taxon>Chromadorea</taxon>
        <taxon>Rhabditida</taxon>
        <taxon>Rhabditina</taxon>
        <taxon>Rhabditomorpha</taxon>
        <taxon>Rhabditoidea</taxon>
        <taxon>Rhabditidae</taxon>
        <taxon>Peloderinae</taxon>
        <taxon>Caenorhabditis</taxon>
    </lineage>
</organism>
<feature type="compositionally biased region" description="Polar residues" evidence="1">
    <location>
        <begin position="131"/>
        <end position="143"/>
    </location>
</feature>
<feature type="compositionally biased region" description="Basic and acidic residues" evidence="1">
    <location>
        <begin position="121"/>
        <end position="130"/>
    </location>
</feature>
<feature type="region of interest" description="Disordered" evidence="1">
    <location>
        <begin position="101"/>
        <end position="155"/>
    </location>
</feature>
<feature type="region of interest" description="Disordered" evidence="1">
    <location>
        <begin position="243"/>
        <end position="501"/>
    </location>
</feature>
<evidence type="ECO:0000256" key="1">
    <source>
        <dbReference type="SAM" id="MobiDB-lite"/>
    </source>
</evidence>
<dbReference type="InterPro" id="IPR043640">
    <property type="entry name" value="AF4/FMR2_CHD"/>
</dbReference>
<dbReference type="Proteomes" id="UP000095282">
    <property type="component" value="Unplaced"/>
</dbReference>
<feature type="compositionally biased region" description="Basic and acidic residues" evidence="1">
    <location>
        <begin position="251"/>
        <end position="407"/>
    </location>
</feature>
<evidence type="ECO:0000313" key="3">
    <source>
        <dbReference type="Proteomes" id="UP000095282"/>
    </source>
</evidence>
<accession>A0A1I7UK46</accession>
<evidence type="ECO:0000259" key="2">
    <source>
        <dbReference type="Pfam" id="PF18876"/>
    </source>
</evidence>